<evidence type="ECO:0008006" key="4">
    <source>
        <dbReference type="Google" id="ProtNLM"/>
    </source>
</evidence>
<evidence type="ECO:0000313" key="2">
    <source>
        <dbReference type="EMBL" id="OZI20492.1"/>
    </source>
</evidence>
<feature type="signal peptide" evidence="1">
    <location>
        <begin position="1"/>
        <end position="24"/>
    </location>
</feature>
<proteinExistence type="predicted"/>
<organism evidence="2 3">
    <name type="scientific">Bordetella genomosp. 9</name>
    <dbReference type="NCBI Taxonomy" id="1416803"/>
    <lineage>
        <taxon>Bacteria</taxon>
        <taxon>Pseudomonadati</taxon>
        <taxon>Pseudomonadota</taxon>
        <taxon>Betaproteobacteria</taxon>
        <taxon>Burkholderiales</taxon>
        <taxon>Alcaligenaceae</taxon>
        <taxon>Bordetella</taxon>
    </lineage>
</organism>
<dbReference type="OrthoDB" id="8690302at2"/>
<dbReference type="Proteomes" id="UP000216857">
    <property type="component" value="Unassembled WGS sequence"/>
</dbReference>
<sequence length="89" mass="9525">MLSINGARAVSIVAALALSGCAVTQPPRSEPQTLEPEVVVKTRIIDRSCTWFKPVYLLPTDVLGDPTAKTIVGNNEAGVQHCGWKPPSR</sequence>
<keyword evidence="3" id="KW-1185">Reference proteome</keyword>
<keyword evidence="1" id="KW-0732">Signal</keyword>
<protein>
    <recommendedName>
        <fullName evidence="4">Lipoprotein</fullName>
    </recommendedName>
</protein>
<dbReference type="AlphaFoldDB" id="A0A261R756"/>
<evidence type="ECO:0000256" key="1">
    <source>
        <dbReference type="SAM" id="SignalP"/>
    </source>
</evidence>
<comment type="caution">
    <text evidence="2">The sequence shown here is derived from an EMBL/GenBank/DDBJ whole genome shotgun (WGS) entry which is preliminary data.</text>
</comment>
<reference evidence="2" key="1">
    <citation type="submission" date="2017-05" db="EMBL/GenBank/DDBJ databases">
        <title>Complete and WGS of Bordetella genogroups.</title>
        <authorList>
            <person name="Spilker T."/>
            <person name="Lipuma J."/>
        </authorList>
    </citation>
    <scope>NUCLEOTIDE SEQUENCE</scope>
    <source>
        <strain evidence="2">AU21707</strain>
    </source>
</reference>
<dbReference type="EMBL" id="NEVJ01000003">
    <property type="protein sequence ID" value="OZI20492.1"/>
    <property type="molecule type" value="Genomic_DNA"/>
</dbReference>
<name>A0A261R756_9BORD</name>
<gene>
    <name evidence="2" type="ORF">CAL26_23650</name>
</gene>
<evidence type="ECO:0000313" key="3">
    <source>
        <dbReference type="Proteomes" id="UP000216857"/>
    </source>
</evidence>
<accession>A0A261R756</accession>
<feature type="chain" id="PRO_5012333886" description="Lipoprotein" evidence="1">
    <location>
        <begin position="25"/>
        <end position="89"/>
    </location>
</feature>